<dbReference type="AlphaFoldDB" id="A0A4Z2FNF9"/>
<organism evidence="1 2">
    <name type="scientific">Liparis tanakae</name>
    <name type="common">Tanaka's snailfish</name>
    <dbReference type="NCBI Taxonomy" id="230148"/>
    <lineage>
        <taxon>Eukaryota</taxon>
        <taxon>Metazoa</taxon>
        <taxon>Chordata</taxon>
        <taxon>Craniata</taxon>
        <taxon>Vertebrata</taxon>
        <taxon>Euteleostomi</taxon>
        <taxon>Actinopterygii</taxon>
        <taxon>Neopterygii</taxon>
        <taxon>Teleostei</taxon>
        <taxon>Neoteleostei</taxon>
        <taxon>Acanthomorphata</taxon>
        <taxon>Eupercaria</taxon>
        <taxon>Perciformes</taxon>
        <taxon>Cottioidei</taxon>
        <taxon>Cottales</taxon>
        <taxon>Liparidae</taxon>
        <taxon>Liparis</taxon>
    </lineage>
</organism>
<evidence type="ECO:0000313" key="1">
    <source>
        <dbReference type="EMBL" id="TNN42776.1"/>
    </source>
</evidence>
<comment type="caution">
    <text evidence="1">The sequence shown here is derived from an EMBL/GenBank/DDBJ whole genome shotgun (WGS) entry which is preliminary data.</text>
</comment>
<sequence>MAKRKKSRDLAVRIKPMIDSEWGAHKSSLRDAERGGVEGEDIMGVMTWECPLVIRLGCTGKESHLSVVVET</sequence>
<evidence type="ECO:0000313" key="2">
    <source>
        <dbReference type="Proteomes" id="UP000314294"/>
    </source>
</evidence>
<reference evidence="1 2" key="1">
    <citation type="submission" date="2019-03" db="EMBL/GenBank/DDBJ databases">
        <title>First draft genome of Liparis tanakae, snailfish: a comprehensive survey of snailfish specific genes.</title>
        <authorList>
            <person name="Kim W."/>
            <person name="Song I."/>
            <person name="Jeong J.-H."/>
            <person name="Kim D."/>
            <person name="Kim S."/>
            <person name="Ryu S."/>
            <person name="Song J.Y."/>
            <person name="Lee S.K."/>
        </authorList>
    </citation>
    <scope>NUCLEOTIDE SEQUENCE [LARGE SCALE GENOMIC DNA]</scope>
    <source>
        <tissue evidence="1">Muscle</tissue>
    </source>
</reference>
<accession>A0A4Z2FNF9</accession>
<protein>
    <submittedName>
        <fullName evidence="1">Uncharacterized protein</fullName>
    </submittedName>
</protein>
<gene>
    <name evidence="1" type="ORF">EYF80_047035</name>
</gene>
<keyword evidence="2" id="KW-1185">Reference proteome</keyword>
<name>A0A4Z2FNF9_9TELE</name>
<dbReference type="EMBL" id="SRLO01001014">
    <property type="protein sequence ID" value="TNN42776.1"/>
    <property type="molecule type" value="Genomic_DNA"/>
</dbReference>
<proteinExistence type="predicted"/>
<dbReference type="Proteomes" id="UP000314294">
    <property type="component" value="Unassembled WGS sequence"/>
</dbReference>